<gene>
    <name evidence="6" type="ORF">OUY22_13940</name>
</gene>
<evidence type="ECO:0000256" key="4">
    <source>
        <dbReference type="SAM" id="MobiDB-lite"/>
    </source>
</evidence>
<proteinExistence type="predicted"/>
<name>A0ABT4SBD5_9ACTN</name>
<dbReference type="Pfam" id="PF13649">
    <property type="entry name" value="Methyltransf_25"/>
    <property type="match status" value="1"/>
</dbReference>
<dbReference type="InterPro" id="IPR029063">
    <property type="entry name" value="SAM-dependent_MTases_sf"/>
</dbReference>
<dbReference type="PANTHER" id="PTHR43464:SF19">
    <property type="entry name" value="UBIQUINONE BIOSYNTHESIS O-METHYLTRANSFERASE, MITOCHONDRIAL"/>
    <property type="match status" value="1"/>
</dbReference>
<sequence>MTIVNTHQAEAWNGYEGEHWASHHDRYDAMNGAYNEHLLRFVRPDDRVLDLGCGTGQVTRLAARRGRAATGIDLSAPMLARARELAAAEGVANVTFTRGDAQVHAFGAGAYELAVSRFGVMFFADPVAAFRNVGSALTPGGRVAFLSLRTIPELNTVIGAMAEHLPPPPESPDGTSPGSLGDPARVEEVFTAAGFGEVTVTPVEADQVWGRDAADAAAFLAAWGPIRYRLSLVADPAAVERATAALEPALRPYERAGAVRLRGLANLITAVRP</sequence>
<dbReference type="PANTHER" id="PTHR43464">
    <property type="entry name" value="METHYLTRANSFERASE"/>
    <property type="match status" value="1"/>
</dbReference>
<organism evidence="6 7">
    <name type="scientific">Nonomuraea corallina</name>
    <dbReference type="NCBI Taxonomy" id="2989783"/>
    <lineage>
        <taxon>Bacteria</taxon>
        <taxon>Bacillati</taxon>
        <taxon>Actinomycetota</taxon>
        <taxon>Actinomycetes</taxon>
        <taxon>Streptosporangiales</taxon>
        <taxon>Streptosporangiaceae</taxon>
        <taxon>Nonomuraea</taxon>
    </lineage>
</organism>
<protein>
    <submittedName>
        <fullName evidence="6">Methyltransferase domain-containing protein</fullName>
    </submittedName>
</protein>
<keyword evidence="3" id="KW-0949">S-adenosyl-L-methionine</keyword>
<evidence type="ECO:0000259" key="5">
    <source>
        <dbReference type="Pfam" id="PF13649"/>
    </source>
</evidence>
<evidence type="ECO:0000256" key="2">
    <source>
        <dbReference type="ARBA" id="ARBA00022679"/>
    </source>
</evidence>
<feature type="region of interest" description="Disordered" evidence="4">
    <location>
        <begin position="163"/>
        <end position="183"/>
    </location>
</feature>
<dbReference type="RefSeq" id="WP_270155333.1">
    <property type="nucleotide sequence ID" value="NZ_JAPNNL010000044.1"/>
</dbReference>
<dbReference type="Proteomes" id="UP001144036">
    <property type="component" value="Unassembled WGS sequence"/>
</dbReference>
<dbReference type="GO" id="GO:0032259">
    <property type="term" value="P:methylation"/>
    <property type="evidence" value="ECO:0007669"/>
    <property type="project" value="UniProtKB-KW"/>
</dbReference>
<dbReference type="GO" id="GO:0008168">
    <property type="term" value="F:methyltransferase activity"/>
    <property type="evidence" value="ECO:0007669"/>
    <property type="project" value="UniProtKB-KW"/>
</dbReference>
<keyword evidence="7" id="KW-1185">Reference proteome</keyword>
<evidence type="ECO:0000313" key="6">
    <source>
        <dbReference type="EMBL" id="MDA0634521.1"/>
    </source>
</evidence>
<comment type="caution">
    <text evidence="6">The sequence shown here is derived from an EMBL/GenBank/DDBJ whole genome shotgun (WGS) entry which is preliminary data.</text>
</comment>
<evidence type="ECO:0000256" key="1">
    <source>
        <dbReference type="ARBA" id="ARBA00022603"/>
    </source>
</evidence>
<dbReference type="CDD" id="cd02440">
    <property type="entry name" value="AdoMet_MTases"/>
    <property type="match status" value="1"/>
</dbReference>
<dbReference type="EMBL" id="JAPNNL010000044">
    <property type="protein sequence ID" value="MDA0634521.1"/>
    <property type="molecule type" value="Genomic_DNA"/>
</dbReference>
<dbReference type="InterPro" id="IPR041698">
    <property type="entry name" value="Methyltransf_25"/>
</dbReference>
<accession>A0ABT4SBD5</accession>
<evidence type="ECO:0000256" key="3">
    <source>
        <dbReference type="ARBA" id="ARBA00022691"/>
    </source>
</evidence>
<keyword evidence="2" id="KW-0808">Transferase</keyword>
<feature type="domain" description="Methyltransferase" evidence="5">
    <location>
        <begin position="48"/>
        <end position="141"/>
    </location>
</feature>
<dbReference type="SUPFAM" id="SSF53335">
    <property type="entry name" value="S-adenosyl-L-methionine-dependent methyltransferases"/>
    <property type="match status" value="1"/>
</dbReference>
<reference evidence="6" key="1">
    <citation type="submission" date="2022-11" db="EMBL/GenBank/DDBJ databases">
        <title>Nonomuraea corallina sp. nov., a new species of the genus Nonomuraea isolated from sea side sediment in Thai sea.</title>
        <authorList>
            <person name="Ngamcharungchit C."/>
            <person name="Matsumoto A."/>
            <person name="Suriyachadkun C."/>
            <person name="Panbangred W."/>
            <person name="Inahashi Y."/>
            <person name="Intra B."/>
        </authorList>
    </citation>
    <scope>NUCLEOTIDE SEQUENCE</scope>
    <source>
        <strain evidence="6">MCN248</strain>
    </source>
</reference>
<evidence type="ECO:0000313" key="7">
    <source>
        <dbReference type="Proteomes" id="UP001144036"/>
    </source>
</evidence>
<keyword evidence="1 6" id="KW-0489">Methyltransferase</keyword>
<dbReference type="Gene3D" id="3.40.50.150">
    <property type="entry name" value="Vaccinia Virus protein VP39"/>
    <property type="match status" value="1"/>
</dbReference>